<reference evidence="4" key="1">
    <citation type="submission" date="2016-10" db="EMBL/GenBank/DDBJ databases">
        <authorList>
            <person name="Varghese N."/>
            <person name="Submissions S."/>
        </authorList>
    </citation>
    <scope>NUCLEOTIDE SEQUENCE [LARGE SCALE GENOMIC DNA]</scope>
    <source>
        <strain evidence="4">DSM 10002</strain>
    </source>
</reference>
<proteinExistence type="predicted"/>
<evidence type="ECO:0000313" key="3">
    <source>
        <dbReference type="EMBL" id="SDU82018.1"/>
    </source>
</evidence>
<dbReference type="EMBL" id="LT629804">
    <property type="protein sequence ID" value="SDU82018.1"/>
    <property type="molecule type" value="Genomic_DNA"/>
</dbReference>
<protein>
    <recommendedName>
        <fullName evidence="5">DUF4439 domain-containing protein</fullName>
    </recommendedName>
</protein>
<name>A0A1H2LMZ8_9ACTO</name>
<feature type="region of interest" description="Disordered" evidence="1">
    <location>
        <begin position="167"/>
        <end position="187"/>
    </location>
</feature>
<evidence type="ECO:0000256" key="2">
    <source>
        <dbReference type="SAM" id="Phobius"/>
    </source>
</evidence>
<keyword evidence="4" id="KW-1185">Reference proteome</keyword>
<dbReference type="GeneID" id="65345368"/>
<dbReference type="AlphaFoldDB" id="A0A1H2LMZ8"/>
<evidence type="ECO:0000313" key="4">
    <source>
        <dbReference type="Proteomes" id="UP000214355"/>
    </source>
</evidence>
<sequence>MTNSRSHTKSVVASWLSFVGLSLIAIAIFALVLVVMGTRWEHMSLDPAKPTPTEQARQNAAVTIARTHALAQELQNDALEPAIAAIIGDVATASDQWLTSLGDVWVPWPDGAPEGYSNPELDLTPKEVTVDALRNELIQLSSTLPADTDLDGRIATSISVKARTLAAQLSPDEERESSCRTPDLSRLGSHITGEQTLLRLESARQWLEHDAAITDPAQRQRPEEQIALLTALTENMIDAGTPDSRPALVPPASSEDVTAALTVANAELIGQATQATPEEREATVSFLCLLSAGEHLPALPGTTTK</sequence>
<dbReference type="RefSeq" id="WP_091282069.1">
    <property type="nucleotide sequence ID" value="NZ_LT629804.1"/>
</dbReference>
<keyword evidence="2" id="KW-0472">Membrane</keyword>
<organism evidence="3 4">
    <name type="scientific">Arcanobacterium phocae</name>
    <dbReference type="NCBI Taxonomy" id="131112"/>
    <lineage>
        <taxon>Bacteria</taxon>
        <taxon>Bacillati</taxon>
        <taxon>Actinomycetota</taxon>
        <taxon>Actinomycetes</taxon>
        <taxon>Actinomycetales</taxon>
        <taxon>Actinomycetaceae</taxon>
        <taxon>Arcanobacterium</taxon>
    </lineage>
</organism>
<accession>A0A1H2LMZ8</accession>
<feature type="transmembrane region" description="Helical" evidence="2">
    <location>
        <begin position="12"/>
        <end position="35"/>
    </location>
</feature>
<keyword evidence="2" id="KW-1133">Transmembrane helix</keyword>
<evidence type="ECO:0000256" key="1">
    <source>
        <dbReference type="SAM" id="MobiDB-lite"/>
    </source>
</evidence>
<dbReference type="Proteomes" id="UP000214355">
    <property type="component" value="Chromosome I"/>
</dbReference>
<dbReference type="OrthoDB" id="3268688at2"/>
<gene>
    <name evidence="3" type="ORF">SAMN04489737_1645</name>
</gene>
<dbReference type="STRING" id="131112.SAMN04489737_1645"/>
<evidence type="ECO:0008006" key="5">
    <source>
        <dbReference type="Google" id="ProtNLM"/>
    </source>
</evidence>
<keyword evidence="2" id="KW-0812">Transmembrane</keyword>